<evidence type="ECO:0000256" key="1">
    <source>
        <dbReference type="ARBA" id="ARBA00004442"/>
    </source>
</evidence>
<dbReference type="PROSITE" id="PS51257">
    <property type="entry name" value="PROKAR_LIPOPROTEIN"/>
    <property type="match status" value="1"/>
</dbReference>
<dbReference type="GO" id="GO:0009279">
    <property type="term" value="C:cell outer membrane"/>
    <property type="evidence" value="ECO:0007669"/>
    <property type="project" value="UniProtKB-SubCell"/>
</dbReference>
<dbReference type="Proteomes" id="UP000032046">
    <property type="component" value="Unassembled WGS sequence"/>
</dbReference>
<comment type="subcellular location">
    <subcellularLocation>
        <location evidence="1">Cell outer membrane</location>
    </subcellularLocation>
</comment>
<evidence type="ECO:0000256" key="5">
    <source>
        <dbReference type="ARBA" id="ARBA00023139"/>
    </source>
</evidence>
<organism evidence="9 10">
    <name type="scientific">Prevotella pectinovora</name>
    <dbReference type="NCBI Taxonomy" id="1602169"/>
    <lineage>
        <taxon>Bacteria</taxon>
        <taxon>Pseudomonadati</taxon>
        <taxon>Bacteroidota</taxon>
        <taxon>Bacteroidia</taxon>
        <taxon>Bacteroidales</taxon>
        <taxon>Prevotellaceae</taxon>
        <taxon>Prevotella</taxon>
    </lineage>
</organism>
<proteinExistence type="inferred from homology"/>
<name>A0A0D0HDL2_9BACT</name>
<keyword evidence="4" id="KW-0472">Membrane</keyword>
<evidence type="ECO:0000256" key="4">
    <source>
        <dbReference type="ARBA" id="ARBA00023136"/>
    </source>
</evidence>
<gene>
    <name evidence="9" type="ORF">ST44_05025</name>
</gene>
<comment type="similarity">
    <text evidence="2">Belongs to the bacteroidetes fimbrillin superfamily. FimB/Mfa2 family.</text>
</comment>
<keyword evidence="5" id="KW-0564">Palmitate</keyword>
<dbReference type="EMBL" id="JXQK01000049">
    <property type="protein sequence ID" value="KIP63022.1"/>
    <property type="molecule type" value="Genomic_DNA"/>
</dbReference>
<dbReference type="AlphaFoldDB" id="A0A0D0HDL2"/>
<feature type="chain" id="PRO_5002223313" evidence="8">
    <location>
        <begin position="27"/>
        <end position="450"/>
    </location>
</feature>
<reference evidence="9 10" key="1">
    <citation type="submission" date="2015-01" db="EMBL/GenBank/DDBJ databases">
        <title>Comparative genomics of non-oral Prevotella species.</title>
        <authorList>
            <person name="Accetto T."/>
            <person name="Nograsek B."/>
            <person name="Avgustin G."/>
        </authorList>
    </citation>
    <scope>NUCLEOTIDE SEQUENCE [LARGE SCALE GENOMIC DNA]</scope>
    <source>
        <strain evidence="9 10">P5-119</strain>
    </source>
</reference>
<sequence>MKDKMLFSFAFLLVLAMFVSCSKDLADGDDALGGVTLRIKARGQSGAASEMTVATPINLYVFDTAGQCVAYKSVASEKDVANFKLAAGAYRVYSVAGADAANYSLPTKEEATPQSVVALKEGMAHGDIMAANSVVVLTDGEETDVTLTMSRKVFMLRNVTISDVPENVAAITANVSPLYEGINVAGEYCGENGAYSVVLEKGTDGKWTKQCDAFLMESVGNPVVTFNFTTTDGKVKTFRYVSDKPLAANYKVDMTVNYQRVAEPLLKCLINGVSWAGEQTWTIDVKENEMGDNTGGDVKVDETAPEQGTVYKGCYVLKSEQSAVSGNITIVTLLAPKSKCSLIFNADDQADVKKAVDAGIAELAVKGVDGWRLPTKGEMEYIMDNRADINNNLKTLGLELIYKDMNGIYYFLNTDNKIMCMNEVKSSFPPSSGKAGRNLRPVATVTFLKK</sequence>
<evidence type="ECO:0000256" key="8">
    <source>
        <dbReference type="SAM" id="SignalP"/>
    </source>
</evidence>
<keyword evidence="3 8" id="KW-0732">Signal</keyword>
<dbReference type="RefSeq" id="WP_042518639.1">
    <property type="nucleotide sequence ID" value="NZ_JXQK01000049.1"/>
</dbReference>
<feature type="signal peptide" evidence="8">
    <location>
        <begin position="1"/>
        <end position="26"/>
    </location>
</feature>
<dbReference type="Pfam" id="PF08842">
    <property type="entry name" value="Mfa2"/>
    <property type="match status" value="1"/>
</dbReference>
<protein>
    <submittedName>
        <fullName evidence="9">Uncharacterized protein</fullName>
    </submittedName>
</protein>
<evidence type="ECO:0000256" key="3">
    <source>
        <dbReference type="ARBA" id="ARBA00022729"/>
    </source>
</evidence>
<evidence type="ECO:0000256" key="7">
    <source>
        <dbReference type="ARBA" id="ARBA00023288"/>
    </source>
</evidence>
<evidence type="ECO:0000313" key="9">
    <source>
        <dbReference type="EMBL" id="KIP63022.1"/>
    </source>
</evidence>
<comment type="caution">
    <text evidence="9">The sequence shown here is derived from an EMBL/GenBank/DDBJ whole genome shotgun (WGS) entry which is preliminary data.</text>
</comment>
<evidence type="ECO:0000256" key="2">
    <source>
        <dbReference type="ARBA" id="ARBA00007248"/>
    </source>
</evidence>
<keyword evidence="7" id="KW-0449">Lipoprotein</keyword>
<dbReference type="InterPro" id="IPR014941">
    <property type="entry name" value="FimB/Mfa2/Mfa3"/>
</dbReference>
<keyword evidence="6" id="KW-0998">Cell outer membrane</keyword>
<evidence type="ECO:0000256" key="6">
    <source>
        <dbReference type="ARBA" id="ARBA00023237"/>
    </source>
</evidence>
<keyword evidence="10" id="KW-1185">Reference proteome</keyword>
<accession>A0A0D0HDL2</accession>
<evidence type="ECO:0000313" key="10">
    <source>
        <dbReference type="Proteomes" id="UP000032046"/>
    </source>
</evidence>